<evidence type="ECO:0000313" key="6">
    <source>
        <dbReference type="EMBL" id="UXX79893.1"/>
    </source>
</evidence>
<keyword evidence="5" id="KW-0862">Zinc</keyword>
<evidence type="ECO:0000256" key="5">
    <source>
        <dbReference type="ARBA" id="ARBA00022833"/>
    </source>
</evidence>
<dbReference type="PANTHER" id="PTHR42978">
    <property type="entry name" value="QUORUM-QUENCHING LACTONASE YTNP-RELATED-RELATED"/>
    <property type="match status" value="1"/>
</dbReference>
<sequence length="267" mass="30780">MMKNYKITALKMGEARVPAAEVYWMTKLYGWEMLTFWSFLIESEDRKVLLNTGFPKDYSALDALWTNWAYEAMNEHGHEPVINEDNWIVNALAQHQVRPEEINDVIITPITSYATGGLDQFPNANIWVSHKGWMDFHAPDPEIPQLPRNILFPDHVISYLVKQEAAARIKLLPDEETEFLPGITSWFCGGHHRSSMLFKVQTKDGLVGLTDAVFKYRNFEDKIPLGLSESIEEHYRLFAKMEREVDMVLPLYDGDIQKKHPNLIVGA</sequence>
<keyword evidence="4" id="KW-0378">Hydrolase</keyword>
<dbReference type="Gene3D" id="3.60.15.10">
    <property type="entry name" value="Ribonuclease Z/Hydroxyacylglutathione hydrolase-like"/>
    <property type="match status" value="1"/>
</dbReference>
<reference evidence="6" key="1">
    <citation type="submission" date="2022-10" db="EMBL/GenBank/DDBJ databases">
        <title>Comparative genomics and taxonomic characterization of three novel marine species of genus Reichenbachiella exhibiting antioxidant and polysaccharide degradation activities.</title>
        <authorList>
            <person name="Muhammad N."/>
            <person name="Lee Y.-J."/>
            <person name="Ko J."/>
            <person name="Kim S.-G."/>
        </authorList>
    </citation>
    <scope>NUCLEOTIDE SEQUENCE</scope>
    <source>
        <strain evidence="6">Wsw4-B4</strain>
    </source>
</reference>
<gene>
    <name evidence="6" type="ORF">N7E81_02080</name>
</gene>
<evidence type="ECO:0000313" key="7">
    <source>
        <dbReference type="Proteomes" id="UP001062165"/>
    </source>
</evidence>
<evidence type="ECO:0000256" key="4">
    <source>
        <dbReference type="ARBA" id="ARBA00022801"/>
    </source>
</evidence>
<name>A0ABY6D448_9BACT</name>
<dbReference type="Proteomes" id="UP001062165">
    <property type="component" value="Chromosome"/>
</dbReference>
<evidence type="ECO:0000256" key="2">
    <source>
        <dbReference type="ARBA" id="ARBA00007749"/>
    </source>
</evidence>
<proteinExistence type="inferred from homology"/>
<dbReference type="EMBL" id="CP106735">
    <property type="protein sequence ID" value="UXX79893.1"/>
    <property type="molecule type" value="Genomic_DNA"/>
</dbReference>
<dbReference type="RefSeq" id="WP_263051624.1">
    <property type="nucleotide sequence ID" value="NZ_CP106735.1"/>
</dbReference>
<comment type="similarity">
    <text evidence="2">Belongs to the metallo-beta-lactamase superfamily.</text>
</comment>
<evidence type="ECO:0000256" key="1">
    <source>
        <dbReference type="ARBA" id="ARBA00001947"/>
    </source>
</evidence>
<comment type="cofactor">
    <cofactor evidence="1">
        <name>Zn(2+)</name>
        <dbReference type="ChEBI" id="CHEBI:29105"/>
    </cofactor>
</comment>
<keyword evidence="7" id="KW-1185">Reference proteome</keyword>
<evidence type="ECO:0000256" key="3">
    <source>
        <dbReference type="ARBA" id="ARBA00022723"/>
    </source>
</evidence>
<protein>
    <submittedName>
        <fullName evidence="6">Uncharacterized protein</fullName>
    </submittedName>
</protein>
<dbReference type="InterPro" id="IPR051013">
    <property type="entry name" value="MBL_superfamily_lactonases"/>
</dbReference>
<dbReference type="InterPro" id="IPR036866">
    <property type="entry name" value="RibonucZ/Hydroxyglut_hydro"/>
</dbReference>
<dbReference type="PANTHER" id="PTHR42978:SF2">
    <property type="entry name" value="102 KBASES UNSTABLE REGION: FROM 1 TO 119443"/>
    <property type="match status" value="1"/>
</dbReference>
<dbReference type="SUPFAM" id="SSF56281">
    <property type="entry name" value="Metallo-hydrolase/oxidoreductase"/>
    <property type="match status" value="1"/>
</dbReference>
<keyword evidence="3" id="KW-0479">Metal-binding</keyword>
<accession>A0ABY6D448</accession>
<organism evidence="6 7">
    <name type="scientific">Reichenbachiella carrageenanivorans</name>
    <dbReference type="NCBI Taxonomy" id="2979869"/>
    <lineage>
        <taxon>Bacteria</taxon>
        <taxon>Pseudomonadati</taxon>
        <taxon>Bacteroidota</taxon>
        <taxon>Cytophagia</taxon>
        <taxon>Cytophagales</taxon>
        <taxon>Reichenbachiellaceae</taxon>
        <taxon>Reichenbachiella</taxon>
    </lineage>
</organism>